<dbReference type="CDD" id="cd02440">
    <property type="entry name" value="AdoMet_MTases"/>
    <property type="match status" value="1"/>
</dbReference>
<protein>
    <submittedName>
        <fullName evidence="2">Class I SAM-dependent methyltransferase</fullName>
    </submittedName>
</protein>
<keyword evidence="3" id="KW-1185">Reference proteome</keyword>
<dbReference type="EMBL" id="JABBGA010000010">
    <property type="protein sequence ID" value="NML26849.1"/>
    <property type="molecule type" value="Genomic_DNA"/>
</dbReference>
<comment type="caution">
    <text evidence="2">The sequence shown here is derived from an EMBL/GenBank/DDBJ whole genome shotgun (WGS) entry which is preliminary data.</text>
</comment>
<evidence type="ECO:0000313" key="2">
    <source>
        <dbReference type="EMBL" id="NML26849.1"/>
    </source>
</evidence>
<dbReference type="AlphaFoldDB" id="A0A848G691"/>
<accession>A0A848G691</accession>
<dbReference type="Proteomes" id="UP000580043">
    <property type="component" value="Unassembled WGS sequence"/>
</dbReference>
<dbReference type="InterPro" id="IPR025714">
    <property type="entry name" value="Methyltranfer_dom"/>
</dbReference>
<name>A0A848G691_9RHOO</name>
<evidence type="ECO:0000259" key="1">
    <source>
        <dbReference type="Pfam" id="PF13847"/>
    </source>
</evidence>
<organism evidence="2 3">
    <name type="scientific">Zoogloea dura</name>
    <dbReference type="NCBI Taxonomy" id="2728840"/>
    <lineage>
        <taxon>Bacteria</taxon>
        <taxon>Pseudomonadati</taxon>
        <taxon>Pseudomonadota</taxon>
        <taxon>Betaproteobacteria</taxon>
        <taxon>Rhodocyclales</taxon>
        <taxon>Zoogloeaceae</taxon>
        <taxon>Zoogloea</taxon>
    </lineage>
</organism>
<gene>
    <name evidence="2" type="ORF">HHL15_13925</name>
</gene>
<dbReference type="PANTHER" id="PTHR43861">
    <property type="entry name" value="TRANS-ACONITATE 2-METHYLTRANSFERASE-RELATED"/>
    <property type="match status" value="1"/>
</dbReference>
<feature type="domain" description="Methyltransferase" evidence="1">
    <location>
        <begin position="68"/>
        <end position="182"/>
    </location>
</feature>
<dbReference type="GO" id="GO:0032259">
    <property type="term" value="P:methylation"/>
    <property type="evidence" value="ECO:0007669"/>
    <property type="project" value="UniProtKB-KW"/>
</dbReference>
<sequence length="290" mass="32522">MMNPALIPVFLRELLVERSLPREPEPDLVMDDPEQVAAYAEAGRIDGVMAASYLFHSARISQTIQGARSVLDLGCGPATQLSQIAQLNPDIQFTGIDLSPTMLTDAEAHVRNLGLKNVRFIEGDISTLEKVGDASMDGVISTMALHHLPRLELLANTFQSVRRVLTPGGAVYLTDFGRLKSLKSVIFFAYMNARYQPHLFSLDYERSLRAAFIKEEFETLASQFLPPGIKVHSTFKVPFLVIVKSPDRGLPDALRSHIGKLYRELRPRYRRDMDDMRRFFGMGGLPNDPF</sequence>
<reference evidence="2 3" key="1">
    <citation type="submission" date="2020-04" db="EMBL/GenBank/DDBJ databases">
        <title>Zoogloea sp. G-4-1-14 isolated from soil.</title>
        <authorList>
            <person name="Dahal R.H."/>
        </authorList>
    </citation>
    <scope>NUCLEOTIDE SEQUENCE [LARGE SCALE GENOMIC DNA]</scope>
    <source>
        <strain evidence="2 3">G-4-1-14</strain>
    </source>
</reference>
<dbReference type="PANTHER" id="PTHR43861:SF1">
    <property type="entry name" value="TRANS-ACONITATE 2-METHYLTRANSFERASE"/>
    <property type="match status" value="1"/>
</dbReference>
<dbReference type="Gene3D" id="3.40.50.150">
    <property type="entry name" value="Vaccinia Virus protein VP39"/>
    <property type="match status" value="1"/>
</dbReference>
<dbReference type="SUPFAM" id="SSF53335">
    <property type="entry name" value="S-adenosyl-L-methionine-dependent methyltransferases"/>
    <property type="match status" value="1"/>
</dbReference>
<evidence type="ECO:0000313" key="3">
    <source>
        <dbReference type="Proteomes" id="UP000580043"/>
    </source>
</evidence>
<keyword evidence="2" id="KW-0808">Transferase</keyword>
<dbReference type="InterPro" id="IPR029063">
    <property type="entry name" value="SAM-dependent_MTases_sf"/>
</dbReference>
<keyword evidence="2" id="KW-0489">Methyltransferase</keyword>
<dbReference type="GO" id="GO:0008168">
    <property type="term" value="F:methyltransferase activity"/>
    <property type="evidence" value="ECO:0007669"/>
    <property type="project" value="UniProtKB-KW"/>
</dbReference>
<proteinExistence type="predicted"/>
<dbReference type="RefSeq" id="WP_169146389.1">
    <property type="nucleotide sequence ID" value="NZ_JABBGA010000010.1"/>
</dbReference>
<dbReference type="Pfam" id="PF13847">
    <property type="entry name" value="Methyltransf_31"/>
    <property type="match status" value="1"/>
</dbReference>